<accession>H2J834</accession>
<reference evidence="3" key="2">
    <citation type="submission" date="2012-01" db="EMBL/GenBank/DDBJ databases">
        <title>Complete sequence of chromosome of Marinitoga piezophila KA3.</title>
        <authorList>
            <person name="Lucas S."/>
            <person name="Han J."/>
            <person name="Lapidus A."/>
            <person name="Cheng J.-F."/>
            <person name="Goodwin L."/>
            <person name="Pitluck S."/>
            <person name="Peters L."/>
            <person name="Mikhailova N."/>
            <person name="Teshima H."/>
            <person name="Detter J.C."/>
            <person name="Han C."/>
            <person name="Tapia R."/>
            <person name="Land M."/>
            <person name="Hauser L."/>
            <person name="Kyrpides N."/>
            <person name="Ivanova N."/>
            <person name="Pagani I."/>
            <person name="Jebbar M."/>
            <person name="Vannier P."/>
            <person name="Oger P."/>
            <person name="Cario A."/>
            <person name="Bartlett D."/>
            <person name="Noll K.M."/>
            <person name="Woyke T."/>
        </authorList>
    </citation>
    <scope>NUCLEOTIDE SEQUENCE [LARGE SCALE GENOMIC DNA]</scope>
    <source>
        <strain evidence="3">DSM 14283 / JCM 11233 / KA3</strain>
    </source>
</reference>
<keyword evidence="1" id="KW-0472">Membrane</keyword>
<dbReference type="GO" id="GO:0016020">
    <property type="term" value="C:membrane"/>
    <property type="evidence" value="ECO:0007669"/>
    <property type="project" value="InterPro"/>
</dbReference>
<dbReference type="HOGENOM" id="CLU_098232_4_0_0"/>
<feature type="transmembrane region" description="Helical" evidence="1">
    <location>
        <begin position="77"/>
        <end position="99"/>
    </location>
</feature>
<dbReference type="AlphaFoldDB" id="H2J834"/>
<dbReference type="InterPro" id="IPR030949">
    <property type="entry name" value="ECF_S_folate_fam"/>
</dbReference>
<evidence type="ECO:0000313" key="2">
    <source>
        <dbReference type="EMBL" id="AEX85525.1"/>
    </source>
</evidence>
<feature type="transmembrane region" description="Helical" evidence="1">
    <location>
        <begin position="6"/>
        <end position="24"/>
    </location>
</feature>
<sequence length="176" mass="19944">MTKTKKMILSALFIVLSIILTRLLSFRFSLFGVESIRIGFGTLPIFLSALILGPWYGFMVGALADFFGYWINPMGPFMPHFTLTSGLHGLLPGLVFWYVFKKETNFWSFAFSYLAGALVGVTLTPYFIHTLFGVPYGVLMPPRIVSLSIKFFLYPAIMVILYKRIPQLEKLTHPSI</sequence>
<keyword evidence="3" id="KW-1185">Reference proteome</keyword>
<name>H2J834_MARPK</name>
<evidence type="ECO:0000256" key="1">
    <source>
        <dbReference type="SAM" id="Phobius"/>
    </source>
</evidence>
<organism evidence="2 3">
    <name type="scientific">Marinitoga piezophila (strain DSM 14283 / JCM 11233 / KA3)</name>
    <dbReference type="NCBI Taxonomy" id="443254"/>
    <lineage>
        <taxon>Bacteria</taxon>
        <taxon>Thermotogati</taxon>
        <taxon>Thermotogota</taxon>
        <taxon>Thermotogae</taxon>
        <taxon>Petrotogales</taxon>
        <taxon>Petrotogaceae</taxon>
        <taxon>Marinitoga</taxon>
    </lineage>
</organism>
<dbReference type="KEGG" id="mpz:Marpi_1113"/>
<dbReference type="Proteomes" id="UP000007161">
    <property type="component" value="Chromosome"/>
</dbReference>
<reference evidence="2 3" key="1">
    <citation type="journal article" date="2012" name="J. Bacteriol.">
        <title>Complete Genome Sequence of the Thermophilic, Piezophilic, Heterotrophic Bacterium Marinitoga piezophila KA3.</title>
        <authorList>
            <person name="Lucas S."/>
            <person name="Han J."/>
            <person name="Lapidus A."/>
            <person name="Cheng J.F."/>
            <person name="Goodwin L.A."/>
            <person name="Pitluck S."/>
            <person name="Peters L."/>
            <person name="Mikhailova N."/>
            <person name="Teshima H."/>
            <person name="Detter J.C."/>
            <person name="Han C."/>
            <person name="Tapia R."/>
            <person name="Land M."/>
            <person name="Hauser L."/>
            <person name="Kyrpides N.C."/>
            <person name="Ivanova N."/>
            <person name="Pagani I."/>
            <person name="Vannier P."/>
            <person name="Oger P."/>
            <person name="Bartlett D.H."/>
            <person name="Noll K.M."/>
            <person name="Woyke T."/>
            <person name="Jebbar M."/>
        </authorList>
    </citation>
    <scope>NUCLEOTIDE SEQUENCE [LARGE SCALE GENOMIC DNA]</scope>
    <source>
        <strain evidence="3">DSM 14283 / JCM 11233 / KA3</strain>
    </source>
</reference>
<dbReference type="EMBL" id="CP003257">
    <property type="protein sequence ID" value="AEX85525.1"/>
    <property type="molecule type" value="Genomic_DNA"/>
</dbReference>
<dbReference type="RefSeq" id="WP_014296597.1">
    <property type="nucleotide sequence ID" value="NC_016751.1"/>
</dbReference>
<dbReference type="Pfam" id="PF07155">
    <property type="entry name" value="ECF-ribofla_trS"/>
    <property type="match status" value="1"/>
</dbReference>
<keyword evidence="1" id="KW-1133">Transmembrane helix</keyword>
<dbReference type="STRING" id="443254.Marpi_1113"/>
<dbReference type="Gene3D" id="1.10.1760.20">
    <property type="match status" value="1"/>
</dbReference>
<dbReference type="eggNOG" id="COG3601">
    <property type="taxonomic scope" value="Bacteria"/>
</dbReference>
<proteinExistence type="predicted"/>
<protein>
    <submittedName>
        <fullName evidence="2">Putative membrane protein</fullName>
    </submittedName>
</protein>
<feature type="transmembrane region" description="Helical" evidence="1">
    <location>
        <begin position="144"/>
        <end position="162"/>
    </location>
</feature>
<dbReference type="InterPro" id="IPR009825">
    <property type="entry name" value="ECF_substrate-spec-like"/>
</dbReference>
<gene>
    <name evidence="2" type="ordered locus">Marpi_1113</name>
</gene>
<dbReference type="NCBIfam" id="TIGR04518">
    <property type="entry name" value="ECF_S_folT_fam"/>
    <property type="match status" value="1"/>
</dbReference>
<feature type="transmembrane region" description="Helical" evidence="1">
    <location>
        <begin position="111"/>
        <end position="132"/>
    </location>
</feature>
<keyword evidence="1" id="KW-0812">Transmembrane</keyword>
<feature type="transmembrane region" description="Helical" evidence="1">
    <location>
        <begin position="45"/>
        <end position="71"/>
    </location>
</feature>
<evidence type="ECO:0000313" key="3">
    <source>
        <dbReference type="Proteomes" id="UP000007161"/>
    </source>
</evidence>